<protein>
    <submittedName>
        <fullName evidence="1">Uncharacterized protein</fullName>
    </submittedName>
</protein>
<reference evidence="1" key="1">
    <citation type="submission" date="2018-02" db="EMBL/GenBank/DDBJ databases">
        <title>Rhizophora mucronata_Transcriptome.</title>
        <authorList>
            <person name="Meera S.P."/>
            <person name="Sreeshan A."/>
            <person name="Augustine A."/>
        </authorList>
    </citation>
    <scope>NUCLEOTIDE SEQUENCE</scope>
    <source>
        <tissue evidence="1">Leaf</tissue>
    </source>
</reference>
<evidence type="ECO:0000313" key="1">
    <source>
        <dbReference type="EMBL" id="MBX56536.1"/>
    </source>
</evidence>
<dbReference type="AlphaFoldDB" id="A0A2P2PP52"/>
<dbReference type="EMBL" id="GGEC01076052">
    <property type="protein sequence ID" value="MBX56536.1"/>
    <property type="molecule type" value="Transcribed_RNA"/>
</dbReference>
<organism evidence="1">
    <name type="scientific">Rhizophora mucronata</name>
    <name type="common">Asiatic mangrove</name>
    <dbReference type="NCBI Taxonomy" id="61149"/>
    <lineage>
        <taxon>Eukaryota</taxon>
        <taxon>Viridiplantae</taxon>
        <taxon>Streptophyta</taxon>
        <taxon>Embryophyta</taxon>
        <taxon>Tracheophyta</taxon>
        <taxon>Spermatophyta</taxon>
        <taxon>Magnoliopsida</taxon>
        <taxon>eudicotyledons</taxon>
        <taxon>Gunneridae</taxon>
        <taxon>Pentapetalae</taxon>
        <taxon>rosids</taxon>
        <taxon>fabids</taxon>
        <taxon>Malpighiales</taxon>
        <taxon>Rhizophoraceae</taxon>
        <taxon>Rhizophora</taxon>
    </lineage>
</organism>
<name>A0A2P2PP52_RHIMU</name>
<proteinExistence type="predicted"/>
<sequence length="45" mass="5299">MNILKKHSTLMLDSFLSAGYSLCSWWNNRLRRLPAQEAYSQNLKL</sequence>
<accession>A0A2P2PP52</accession>